<comment type="caution">
    <text evidence="1">The sequence shown here is derived from an EMBL/GenBank/DDBJ whole genome shotgun (WGS) entry which is preliminary data.</text>
</comment>
<protein>
    <recommendedName>
        <fullName evidence="3">DUF1694 domain-containing protein</fullName>
    </recommendedName>
</protein>
<proteinExistence type="predicted"/>
<evidence type="ECO:0008006" key="3">
    <source>
        <dbReference type="Google" id="ProtNLM"/>
    </source>
</evidence>
<organism evidence="1 2">
    <name type="scientific">Vagococcus elongatus</name>
    <dbReference type="NCBI Taxonomy" id="180344"/>
    <lineage>
        <taxon>Bacteria</taxon>
        <taxon>Bacillati</taxon>
        <taxon>Bacillota</taxon>
        <taxon>Bacilli</taxon>
        <taxon>Lactobacillales</taxon>
        <taxon>Enterococcaceae</taxon>
        <taxon>Vagococcus</taxon>
    </lineage>
</organism>
<dbReference type="InterPro" id="IPR029064">
    <property type="entry name" value="Ribosomal_eL30-like_sf"/>
</dbReference>
<dbReference type="AlphaFoldDB" id="A0A430ARM6"/>
<keyword evidence="2" id="KW-1185">Reference proteome</keyword>
<gene>
    <name evidence="1" type="ORF">CBF29_08950</name>
</gene>
<dbReference type="Proteomes" id="UP000287605">
    <property type="component" value="Unassembled WGS sequence"/>
</dbReference>
<sequence>MPIKDVNDYLQQNIRGKPELLSGEKKEYLGIFRERIFLVMTGKDMQNKVYQMFLKQQLKDKPGGKIKISVHIDSPVRMAYILIAQDLNIPFTVVDTDHKNGAASIGLVYHFDTVVDEPVINIDKKYQQMKK</sequence>
<dbReference type="Pfam" id="PF07997">
    <property type="entry name" value="DUF1694"/>
    <property type="match status" value="1"/>
</dbReference>
<dbReference type="EMBL" id="NGKA01000013">
    <property type="protein sequence ID" value="RSU10704.1"/>
    <property type="molecule type" value="Genomic_DNA"/>
</dbReference>
<dbReference type="RefSeq" id="WP_126809388.1">
    <property type="nucleotide sequence ID" value="NZ_NGKA01000013.1"/>
</dbReference>
<dbReference type="OrthoDB" id="95278at2"/>
<name>A0A430ARM6_9ENTE</name>
<evidence type="ECO:0000313" key="2">
    <source>
        <dbReference type="Proteomes" id="UP000287605"/>
    </source>
</evidence>
<evidence type="ECO:0000313" key="1">
    <source>
        <dbReference type="EMBL" id="RSU10704.1"/>
    </source>
</evidence>
<reference evidence="1 2" key="1">
    <citation type="submission" date="2017-05" db="EMBL/GenBank/DDBJ databases">
        <title>Vagococcus spp. assemblies.</title>
        <authorList>
            <person name="Gulvik C.A."/>
        </authorList>
    </citation>
    <scope>NUCLEOTIDE SEQUENCE [LARGE SCALE GENOMIC DNA]</scope>
    <source>
        <strain evidence="1 2">CCUG 51432</strain>
    </source>
</reference>
<dbReference type="InterPro" id="IPR012543">
    <property type="entry name" value="DUF1694"/>
</dbReference>
<accession>A0A430ARM6</accession>
<dbReference type="SUPFAM" id="SSF160515">
    <property type="entry name" value="YueI-like"/>
    <property type="match status" value="1"/>
</dbReference>
<dbReference type="Gene3D" id="3.30.1330.30">
    <property type="match status" value="1"/>
</dbReference>